<dbReference type="Gene3D" id="1.10.340.30">
    <property type="entry name" value="Hypothetical protein, domain 2"/>
    <property type="match status" value="1"/>
</dbReference>
<organism evidence="16 17">
    <name type="scientific">Rheinheimera tilapiae</name>
    <dbReference type="NCBI Taxonomy" id="875043"/>
    <lineage>
        <taxon>Bacteria</taxon>
        <taxon>Pseudomonadati</taxon>
        <taxon>Pseudomonadota</taxon>
        <taxon>Gammaproteobacteria</taxon>
        <taxon>Chromatiales</taxon>
        <taxon>Chromatiaceae</taxon>
        <taxon>Rheinheimera</taxon>
    </lineage>
</organism>
<evidence type="ECO:0000256" key="8">
    <source>
        <dbReference type="ARBA" id="ARBA00022763"/>
    </source>
</evidence>
<dbReference type="RefSeq" id="WP_377243385.1">
    <property type="nucleotide sequence ID" value="NZ_JBHLXP010000001.1"/>
</dbReference>
<dbReference type="Gene3D" id="3.90.79.10">
    <property type="entry name" value="Nucleoside Triphosphate Pyrophosphohydrolase"/>
    <property type="match status" value="1"/>
</dbReference>
<dbReference type="Pfam" id="PF14815">
    <property type="entry name" value="NUDIX_4"/>
    <property type="match status" value="1"/>
</dbReference>
<dbReference type="PANTHER" id="PTHR42944">
    <property type="entry name" value="ADENINE DNA GLYCOSYLASE"/>
    <property type="match status" value="1"/>
</dbReference>
<keyword evidence="8 14" id="KW-0227">DNA damage</keyword>
<evidence type="ECO:0000256" key="7">
    <source>
        <dbReference type="ARBA" id="ARBA00022723"/>
    </source>
</evidence>
<dbReference type="InterPro" id="IPR011257">
    <property type="entry name" value="DNA_glycosylase"/>
</dbReference>
<dbReference type="InterPro" id="IPR003651">
    <property type="entry name" value="Endonuclease3_FeS-loop_motif"/>
</dbReference>
<protein>
    <recommendedName>
        <fullName evidence="5 14">Adenine DNA glycosylase</fullName>
        <ecNumber evidence="4 14">3.2.2.31</ecNumber>
    </recommendedName>
</protein>
<evidence type="ECO:0000256" key="1">
    <source>
        <dbReference type="ARBA" id="ARBA00000843"/>
    </source>
</evidence>
<dbReference type="SMART" id="SM00478">
    <property type="entry name" value="ENDO3c"/>
    <property type="match status" value="1"/>
</dbReference>
<gene>
    <name evidence="16" type="primary">mutY</name>
    <name evidence="16" type="ORF">ACFFJP_06140</name>
</gene>
<evidence type="ECO:0000256" key="14">
    <source>
        <dbReference type="RuleBase" id="RU365096"/>
    </source>
</evidence>
<dbReference type="SUPFAM" id="SSF48150">
    <property type="entry name" value="DNA-glycosylase"/>
    <property type="match status" value="1"/>
</dbReference>
<accession>A0ABV6BAL3</accession>
<keyword evidence="6" id="KW-0004">4Fe-4S</keyword>
<dbReference type="CDD" id="cd03431">
    <property type="entry name" value="NUDIX_DNA_Glycosylase_C-MutY"/>
    <property type="match status" value="1"/>
</dbReference>
<evidence type="ECO:0000256" key="2">
    <source>
        <dbReference type="ARBA" id="ARBA00002933"/>
    </source>
</evidence>
<comment type="similarity">
    <text evidence="3 14">Belongs to the Nth/MutY family.</text>
</comment>
<evidence type="ECO:0000256" key="10">
    <source>
        <dbReference type="ARBA" id="ARBA00023004"/>
    </source>
</evidence>
<evidence type="ECO:0000256" key="9">
    <source>
        <dbReference type="ARBA" id="ARBA00022801"/>
    </source>
</evidence>
<keyword evidence="12" id="KW-0234">DNA repair</keyword>
<comment type="caution">
    <text evidence="16">The sequence shown here is derived from an EMBL/GenBank/DDBJ whole genome shotgun (WGS) entry which is preliminary data.</text>
</comment>
<evidence type="ECO:0000313" key="16">
    <source>
        <dbReference type="EMBL" id="MFC0047862.1"/>
    </source>
</evidence>
<dbReference type="EMBL" id="JBHLXP010000001">
    <property type="protein sequence ID" value="MFC0047862.1"/>
    <property type="molecule type" value="Genomic_DNA"/>
</dbReference>
<reference evidence="16 17" key="1">
    <citation type="submission" date="2024-09" db="EMBL/GenBank/DDBJ databases">
        <authorList>
            <person name="Sun Q."/>
            <person name="Mori K."/>
        </authorList>
    </citation>
    <scope>NUCLEOTIDE SEQUENCE [LARGE SCALE GENOMIC DNA]</scope>
    <source>
        <strain evidence="16 17">KCTC 23315</strain>
    </source>
</reference>
<evidence type="ECO:0000256" key="4">
    <source>
        <dbReference type="ARBA" id="ARBA00012045"/>
    </source>
</evidence>
<dbReference type="EC" id="3.2.2.31" evidence="4 14"/>
<proteinExistence type="inferred from homology"/>
<dbReference type="SUPFAM" id="SSF55811">
    <property type="entry name" value="Nudix"/>
    <property type="match status" value="1"/>
</dbReference>
<keyword evidence="10 14" id="KW-0408">Iron</keyword>
<evidence type="ECO:0000256" key="5">
    <source>
        <dbReference type="ARBA" id="ARBA00022023"/>
    </source>
</evidence>
<evidence type="ECO:0000313" key="17">
    <source>
        <dbReference type="Proteomes" id="UP001589813"/>
    </source>
</evidence>
<dbReference type="InterPro" id="IPR005760">
    <property type="entry name" value="A/G_AdeGlyc_MutY"/>
</dbReference>
<dbReference type="SMART" id="SM00525">
    <property type="entry name" value="FES"/>
    <property type="match status" value="1"/>
</dbReference>
<evidence type="ECO:0000256" key="12">
    <source>
        <dbReference type="ARBA" id="ARBA00023204"/>
    </source>
</evidence>
<keyword evidence="13 14" id="KW-0326">Glycosidase</keyword>
<dbReference type="InterPro" id="IPR000445">
    <property type="entry name" value="HhH_motif"/>
</dbReference>
<dbReference type="GO" id="GO:0000701">
    <property type="term" value="F:purine-specific mismatch base pair DNA N-glycosylase activity"/>
    <property type="evidence" value="ECO:0007669"/>
    <property type="project" value="UniProtKB-EC"/>
</dbReference>
<keyword evidence="11" id="KW-0411">Iron-sulfur</keyword>
<dbReference type="InterPro" id="IPR015797">
    <property type="entry name" value="NUDIX_hydrolase-like_dom_sf"/>
</dbReference>
<dbReference type="Pfam" id="PF00633">
    <property type="entry name" value="HHH"/>
    <property type="match status" value="1"/>
</dbReference>
<dbReference type="CDD" id="cd00056">
    <property type="entry name" value="ENDO3c"/>
    <property type="match status" value="1"/>
</dbReference>
<evidence type="ECO:0000259" key="15">
    <source>
        <dbReference type="SMART" id="SM00478"/>
    </source>
</evidence>
<evidence type="ECO:0000256" key="6">
    <source>
        <dbReference type="ARBA" id="ARBA00022485"/>
    </source>
</evidence>
<dbReference type="InterPro" id="IPR044298">
    <property type="entry name" value="MIG/MutY"/>
</dbReference>
<dbReference type="Proteomes" id="UP001589813">
    <property type="component" value="Unassembled WGS sequence"/>
</dbReference>
<keyword evidence="9 16" id="KW-0378">Hydrolase</keyword>
<feature type="domain" description="HhH-GPD" evidence="15">
    <location>
        <begin position="51"/>
        <end position="205"/>
    </location>
</feature>
<dbReference type="InterPro" id="IPR029119">
    <property type="entry name" value="MutY_C"/>
</dbReference>
<dbReference type="Pfam" id="PF00730">
    <property type="entry name" value="HhH-GPD"/>
    <property type="match status" value="1"/>
</dbReference>
<evidence type="ECO:0000256" key="13">
    <source>
        <dbReference type="ARBA" id="ARBA00023295"/>
    </source>
</evidence>
<keyword evidence="17" id="KW-1185">Reference proteome</keyword>
<comment type="function">
    <text evidence="2">Adenine glycosylase active on G-A mispairs. MutY also corrects error-prone DNA synthesis past GO lesions which are due to the oxidatively damaged form of guanine: 7,8-dihydro-8-oxoguanine (8-oxo-dGTP).</text>
</comment>
<dbReference type="InterPro" id="IPR023170">
    <property type="entry name" value="HhH_base_excis_C"/>
</dbReference>
<name>A0ABV6BAL3_9GAMM</name>
<comment type="cofactor">
    <cofactor evidence="14">
        <name>[4Fe-4S] cluster</name>
        <dbReference type="ChEBI" id="CHEBI:49883"/>
    </cofactor>
    <text evidence="14">Binds 1 [4Fe-4S] cluster.</text>
</comment>
<dbReference type="NCBIfam" id="TIGR01084">
    <property type="entry name" value="mutY"/>
    <property type="match status" value="1"/>
</dbReference>
<dbReference type="InterPro" id="IPR003265">
    <property type="entry name" value="HhH-GPD_domain"/>
</dbReference>
<dbReference type="PANTHER" id="PTHR42944:SF1">
    <property type="entry name" value="ADENINE DNA GLYCOSYLASE"/>
    <property type="match status" value="1"/>
</dbReference>
<keyword evidence="7" id="KW-0479">Metal-binding</keyword>
<evidence type="ECO:0000256" key="3">
    <source>
        <dbReference type="ARBA" id="ARBA00008343"/>
    </source>
</evidence>
<evidence type="ECO:0000256" key="11">
    <source>
        <dbReference type="ARBA" id="ARBA00023014"/>
    </source>
</evidence>
<dbReference type="Gene3D" id="1.10.1670.10">
    <property type="entry name" value="Helix-hairpin-Helix base-excision DNA repair enzymes (C-terminal)"/>
    <property type="match status" value="1"/>
</dbReference>
<sequence>MRNKDTTPGAGSAELAVISAKVIEWQRSHGRHQLPWQQDVTPYKVLVSELMLQQTQVATVIPYFNRWMQVFPNAEALAAAAEDEVMRLWQGLGYYARARNLQKAARYIAELGEFPATLDALLQVPGVGRYTAGAIMSFAYQQYGPIVDGNVRRLYCRLFALDGIPNTPALEKQLWAKAELLTPNHQQAHADCRSFAQGLLDLGATVCKPRQPLCELCPLAAHCQALAQNRIASLPNAKPKKTVPVKDGHFLLIRQQQKVLLVKRPGAGIWPALWCLPQPEHAPEDAELAGEFSHQFTHYKLQAKVWIAELTLQNAEQAWVDLSCLDDFGLPAPVRLYLQSILKAG</sequence>
<comment type="catalytic activity">
    <reaction evidence="1 14">
        <text>Hydrolyzes free adenine bases from 7,8-dihydro-8-oxoguanine:adenine mismatched double-stranded DNA, leaving an apurinic site.</text>
        <dbReference type="EC" id="3.2.2.31"/>
    </reaction>
</comment>